<evidence type="ECO:0000256" key="5">
    <source>
        <dbReference type="ARBA" id="ARBA00022906"/>
    </source>
</evidence>
<feature type="transmembrane region" description="Helical" evidence="9">
    <location>
        <begin position="44"/>
        <end position="65"/>
    </location>
</feature>
<protein>
    <submittedName>
        <fullName evidence="12">Divalent metal cation transporter</fullName>
    </submittedName>
</protein>
<evidence type="ECO:0000256" key="1">
    <source>
        <dbReference type="ARBA" id="ARBA00004141"/>
    </source>
</evidence>
<evidence type="ECO:0000313" key="13">
    <source>
        <dbReference type="Proteomes" id="UP000509414"/>
    </source>
</evidence>
<keyword evidence="13" id="KW-1185">Reference proteome</keyword>
<dbReference type="InterPro" id="IPR027470">
    <property type="entry name" value="Cation_efflux_CTD"/>
</dbReference>
<comment type="subcellular location">
    <subcellularLocation>
        <location evidence="1">Membrane</location>
        <topology evidence="1">Multi-pass membrane protein</topology>
    </subcellularLocation>
</comment>
<keyword evidence="7" id="KW-0406">Ion transport</keyword>
<feature type="transmembrane region" description="Helical" evidence="9">
    <location>
        <begin position="206"/>
        <end position="229"/>
    </location>
</feature>
<proteinExistence type="inferred from homology"/>
<dbReference type="KEGG" id="cinf:CINF_1047"/>
<feature type="transmembrane region" description="Helical" evidence="9">
    <location>
        <begin position="148"/>
        <end position="167"/>
    </location>
</feature>
<dbReference type="GO" id="GO:0005886">
    <property type="term" value="C:plasma membrane"/>
    <property type="evidence" value="ECO:0007669"/>
    <property type="project" value="TreeGrafter"/>
</dbReference>
<evidence type="ECO:0000259" key="11">
    <source>
        <dbReference type="Pfam" id="PF16916"/>
    </source>
</evidence>
<dbReference type="NCBIfam" id="TIGR01297">
    <property type="entry name" value="CDF"/>
    <property type="match status" value="1"/>
</dbReference>
<gene>
    <name evidence="12" type="ORF">CINF_1047</name>
</gene>
<dbReference type="Proteomes" id="UP000509414">
    <property type="component" value="Chromosome"/>
</dbReference>
<dbReference type="Gene3D" id="1.20.1510.10">
    <property type="entry name" value="Cation efflux protein transmembrane domain"/>
    <property type="match status" value="1"/>
</dbReference>
<evidence type="ECO:0000313" key="12">
    <source>
        <dbReference type="EMBL" id="QLI05550.1"/>
    </source>
</evidence>
<evidence type="ECO:0000256" key="7">
    <source>
        <dbReference type="ARBA" id="ARBA00023065"/>
    </source>
</evidence>
<keyword evidence="4 9" id="KW-0812">Transmembrane</keyword>
<dbReference type="Pfam" id="PF01545">
    <property type="entry name" value="Cation_efflux"/>
    <property type="match status" value="1"/>
</dbReference>
<dbReference type="InterPro" id="IPR036837">
    <property type="entry name" value="Cation_efflux_CTD_sf"/>
</dbReference>
<dbReference type="SUPFAM" id="SSF161111">
    <property type="entry name" value="Cation efflux protein transmembrane domain-like"/>
    <property type="match status" value="1"/>
</dbReference>
<sequence length="316" mass="35269">MDSAKFLLHEPLLRKNHTDCAHSCSNGAHEAHNHFDARKGDKKVLLIAFSATSAMMIVQFIYALLSNSLALLSDTLHMFSDAFALALSFLAILATQKLQSPQKTFGYFRLEILVAFINGLTILLAAGFVSYEAIQKLLNPSEIDAKTMLIVACVGFLVNVFVGVLMFKGANLDNINMKSAFFHLLSDLLSSVGVIIGGVIVYFTKFYYIDTILGLIIALLLLRWALILIKQSVNVLLESSPIDMQKVSQQILINKEVEQILDLHISQITHKMFVATMHIRINKENLNEFESLSKKIASTLYEKFDIGHCTIEPSWS</sequence>
<keyword evidence="5" id="KW-0864">Zinc transport</keyword>
<feature type="transmembrane region" description="Helical" evidence="9">
    <location>
        <begin position="179"/>
        <end position="200"/>
    </location>
</feature>
<dbReference type="SUPFAM" id="SSF160240">
    <property type="entry name" value="Cation efflux protein cytoplasmic domain-like"/>
    <property type="match status" value="1"/>
</dbReference>
<keyword evidence="8 9" id="KW-0472">Membrane</keyword>
<dbReference type="InterPro" id="IPR002524">
    <property type="entry name" value="Cation_efflux"/>
</dbReference>
<feature type="transmembrane region" description="Helical" evidence="9">
    <location>
        <begin position="77"/>
        <end position="95"/>
    </location>
</feature>
<comment type="similarity">
    <text evidence="2">Belongs to the cation diffusion facilitator (CDF) transporter (TC 2.A.4) family. SLC30A subfamily.</text>
</comment>
<dbReference type="GO" id="GO:0005385">
    <property type="term" value="F:zinc ion transmembrane transporter activity"/>
    <property type="evidence" value="ECO:0007669"/>
    <property type="project" value="TreeGrafter"/>
</dbReference>
<dbReference type="InterPro" id="IPR058533">
    <property type="entry name" value="Cation_efflux_TM"/>
</dbReference>
<feature type="domain" description="Cation efflux protein cytoplasmic" evidence="11">
    <location>
        <begin position="241"/>
        <end position="311"/>
    </location>
</feature>
<keyword evidence="5" id="KW-0862">Zinc</keyword>
<name>A0A7H9CHH0_9BACT</name>
<dbReference type="InterPro" id="IPR027469">
    <property type="entry name" value="Cation_efflux_TMD_sf"/>
</dbReference>
<dbReference type="EMBL" id="CP049075">
    <property type="protein sequence ID" value="QLI05550.1"/>
    <property type="molecule type" value="Genomic_DNA"/>
</dbReference>
<dbReference type="Pfam" id="PF16916">
    <property type="entry name" value="ZT_dimer"/>
    <property type="match status" value="1"/>
</dbReference>
<evidence type="ECO:0000256" key="6">
    <source>
        <dbReference type="ARBA" id="ARBA00022989"/>
    </source>
</evidence>
<dbReference type="AlphaFoldDB" id="A0A7H9CHH0"/>
<dbReference type="PANTHER" id="PTHR11562">
    <property type="entry name" value="CATION EFFLUX PROTEIN/ ZINC TRANSPORTER"/>
    <property type="match status" value="1"/>
</dbReference>
<evidence type="ECO:0000256" key="8">
    <source>
        <dbReference type="ARBA" id="ARBA00023136"/>
    </source>
</evidence>
<dbReference type="PANTHER" id="PTHR11562:SF17">
    <property type="entry name" value="RE54080P-RELATED"/>
    <property type="match status" value="1"/>
</dbReference>
<dbReference type="InterPro" id="IPR050681">
    <property type="entry name" value="CDF/SLC30A"/>
</dbReference>
<reference evidence="12 13" key="1">
    <citation type="submission" date="2020-02" db="EMBL/GenBank/DDBJ databases">
        <title>Complete genome sequence of the novel Campylobacter species Candidatus Campylobacter infans.</title>
        <authorList>
            <person name="Duim B."/>
            <person name="Zomer A."/>
            <person name="van der Graaf L."/>
            <person name="Wagenaar J."/>
        </authorList>
    </citation>
    <scope>NUCLEOTIDE SEQUENCE [LARGE SCALE GENOMIC DNA]</scope>
    <source>
        <strain evidence="12 13">19S00001</strain>
    </source>
</reference>
<evidence type="ECO:0000256" key="2">
    <source>
        <dbReference type="ARBA" id="ARBA00008873"/>
    </source>
</evidence>
<keyword evidence="3" id="KW-0813">Transport</keyword>
<evidence type="ECO:0000259" key="10">
    <source>
        <dbReference type="Pfam" id="PF01545"/>
    </source>
</evidence>
<evidence type="ECO:0000256" key="4">
    <source>
        <dbReference type="ARBA" id="ARBA00022692"/>
    </source>
</evidence>
<evidence type="ECO:0000256" key="3">
    <source>
        <dbReference type="ARBA" id="ARBA00022448"/>
    </source>
</evidence>
<evidence type="ECO:0000256" key="9">
    <source>
        <dbReference type="SAM" id="Phobius"/>
    </source>
</evidence>
<organism evidence="12 13">
    <name type="scientific">Candidatus Campylobacter infans</name>
    <dbReference type="NCBI Taxonomy" id="2561898"/>
    <lineage>
        <taxon>Bacteria</taxon>
        <taxon>Pseudomonadati</taxon>
        <taxon>Campylobacterota</taxon>
        <taxon>Epsilonproteobacteria</taxon>
        <taxon>Campylobacterales</taxon>
        <taxon>Campylobacteraceae</taxon>
        <taxon>Campylobacter</taxon>
    </lineage>
</organism>
<keyword evidence="6 9" id="KW-1133">Transmembrane helix</keyword>
<accession>A0A7H9CHH0</accession>
<dbReference type="RefSeq" id="WP_179974752.1">
    <property type="nucleotide sequence ID" value="NZ_CP049075.1"/>
</dbReference>
<feature type="domain" description="Cation efflux protein transmembrane" evidence="10">
    <location>
        <begin position="45"/>
        <end position="237"/>
    </location>
</feature>
<feature type="transmembrane region" description="Helical" evidence="9">
    <location>
        <begin position="107"/>
        <end position="128"/>
    </location>
</feature>